<keyword evidence="1 5" id="KW-0808">Transferase</keyword>
<dbReference type="InterPro" id="IPR016181">
    <property type="entry name" value="Acyl_CoA_acyltransferase"/>
</dbReference>
<sequence>MIETQLLDPDDWRLWRQLRHAALREAPSAFGSTYGEWSGAGDTEERWRARLSQVPLNIVLRLDGAPVGMVSGLVRVDDVVELTSMWVAPAGRGKGIGDTAVRAVVDWAGERDVILSVKTGNEPAIRLYRRNGFVDVGPSPEDSGERLMRRRRASTRRP</sequence>
<dbReference type="PROSITE" id="PS51186">
    <property type="entry name" value="GNAT"/>
    <property type="match status" value="1"/>
</dbReference>
<name>A0A4V2STJ3_9PSEU</name>
<feature type="domain" description="N-acetyltransferase" evidence="4">
    <location>
        <begin position="2"/>
        <end position="153"/>
    </location>
</feature>
<feature type="region of interest" description="Disordered" evidence="3">
    <location>
        <begin position="139"/>
        <end position="158"/>
    </location>
</feature>
<proteinExistence type="predicted"/>
<evidence type="ECO:0000259" key="4">
    <source>
        <dbReference type="PROSITE" id="PS51186"/>
    </source>
</evidence>
<dbReference type="EMBL" id="SLXQ01000007">
    <property type="protein sequence ID" value="TCP50976.1"/>
    <property type="molecule type" value="Genomic_DNA"/>
</dbReference>
<dbReference type="Proteomes" id="UP000294911">
    <property type="component" value="Unassembled WGS sequence"/>
</dbReference>
<feature type="compositionally biased region" description="Basic residues" evidence="3">
    <location>
        <begin position="148"/>
        <end position="158"/>
    </location>
</feature>
<dbReference type="CDD" id="cd04301">
    <property type="entry name" value="NAT_SF"/>
    <property type="match status" value="1"/>
</dbReference>
<dbReference type="Pfam" id="PF00583">
    <property type="entry name" value="Acetyltransf_1"/>
    <property type="match status" value="1"/>
</dbReference>
<keyword evidence="2" id="KW-0012">Acyltransferase</keyword>
<dbReference type="InterPro" id="IPR050832">
    <property type="entry name" value="Bact_Acetyltransf"/>
</dbReference>
<dbReference type="PANTHER" id="PTHR43877">
    <property type="entry name" value="AMINOALKYLPHOSPHONATE N-ACETYLTRANSFERASE-RELATED-RELATED"/>
    <property type="match status" value="1"/>
</dbReference>
<comment type="caution">
    <text evidence="5">The sequence shown here is derived from an EMBL/GenBank/DDBJ whole genome shotgun (WGS) entry which is preliminary data.</text>
</comment>
<protein>
    <submittedName>
        <fullName evidence="5">Acetyltransferase (GNAT) family protein</fullName>
    </submittedName>
</protein>
<evidence type="ECO:0000256" key="3">
    <source>
        <dbReference type="SAM" id="MobiDB-lite"/>
    </source>
</evidence>
<dbReference type="Gene3D" id="3.40.630.30">
    <property type="match status" value="1"/>
</dbReference>
<dbReference type="InterPro" id="IPR000182">
    <property type="entry name" value="GNAT_dom"/>
</dbReference>
<evidence type="ECO:0000256" key="2">
    <source>
        <dbReference type="ARBA" id="ARBA00023315"/>
    </source>
</evidence>
<dbReference type="GO" id="GO:0016747">
    <property type="term" value="F:acyltransferase activity, transferring groups other than amino-acyl groups"/>
    <property type="evidence" value="ECO:0007669"/>
    <property type="project" value="InterPro"/>
</dbReference>
<organism evidence="5 6">
    <name type="scientific">Tamaricihabitans halophyticus</name>
    <dbReference type="NCBI Taxonomy" id="1262583"/>
    <lineage>
        <taxon>Bacteria</taxon>
        <taxon>Bacillati</taxon>
        <taxon>Actinomycetota</taxon>
        <taxon>Actinomycetes</taxon>
        <taxon>Pseudonocardiales</taxon>
        <taxon>Pseudonocardiaceae</taxon>
        <taxon>Tamaricihabitans</taxon>
    </lineage>
</organism>
<dbReference type="SUPFAM" id="SSF55729">
    <property type="entry name" value="Acyl-CoA N-acyltransferases (Nat)"/>
    <property type="match status" value="1"/>
</dbReference>
<evidence type="ECO:0000313" key="5">
    <source>
        <dbReference type="EMBL" id="TCP50976.1"/>
    </source>
</evidence>
<dbReference type="OrthoDB" id="9799092at2"/>
<dbReference type="AlphaFoldDB" id="A0A4V2STJ3"/>
<reference evidence="5 6" key="1">
    <citation type="submission" date="2019-03" db="EMBL/GenBank/DDBJ databases">
        <title>Genomic Encyclopedia of Type Strains, Phase IV (KMG-IV): sequencing the most valuable type-strain genomes for metagenomic binning, comparative biology and taxonomic classification.</title>
        <authorList>
            <person name="Goeker M."/>
        </authorList>
    </citation>
    <scope>NUCLEOTIDE SEQUENCE [LARGE SCALE GENOMIC DNA]</scope>
    <source>
        <strain evidence="5 6">DSM 45765</strain>
    </source>
</reference>
<gene>
    <name evidence="5" type="ORF">EV191_107240</name>
</gene>
<keyword evidence="6" id="KW-1185">Reference proteome</keyword>
<dbReference type="RefSeq" id="WP_132878200.1">
    <property type="nucleotide sequence ID" value="NZ_SLXQ01000007.1"/>
</dbReference>
<accession>A0A4V2STJ3</accession>
<evidence type="ECO:0000313" key="6">
    <source>
        <dbReference type="Proteomes" id="UP000294911"/>
    </source>
</evidence>
<evidence type="ECO:0000256" key="1">
    <source>
        <dbReference type="ARBA" id="ARBA00022679"/>
    </source>
</evidence>